<feature type="region of interest" description="Disordered" evidence="1">
    <location>
        <begin position="109"/>
        <end position="151"/>
    </location>
</feature>
<organism evidence="2 3">
    <name type="scientific">Paraphaeosphaeria minitans</name>
    <dbReference type="NCBI Taxonomy" id="565426"/>
    <lineage>
        <taxon>Eukaryota</taxon>
        <taxon>Fungi</taxon>
        <taxon>Dikarya</taxon>
        <taxon>Ascomycota</taxon>
        <taxon>Pezizomycotina</taxon>
        <taxon>Dothideomycetes</taxon>
        <taxon>Pleosporomycetidae</taxon>
        <taxon>Pleosporales</taxon>
        <taxon>Massarineae</taxon>
        <taxon>Didymosphaeriaceae</taxon>
        <taxon>Paraphaeosphaeria</taxon>
    </lineage>
</organism>
<reference evidence="2" key="1">
    <citation type="journal article" date="2020" name="Mol. Plant Microbe Interact.">
        <title>Genome Sequence of the Biocontrol Agent Coniothyrium minitans strain Conio (IMI 134523).</title>
        <authorList>
            <person name="Patel D."/>
            <person name="Shittu T.A."/>
            <person name="Baroncelli R."/>
            <person name="Muthumeenakshi S."/>
            <person name="Osborne T.H."/>
            <person name="Janganan T.K."/>
            <person name="Sreenivasaprasad S."/>
        </authorList>
    </citation>
    <scope>NUCLEOTIDE SEQUENCE</scope>
    <source>
        <strain evidence="2">Conio</strain>
    </source>
</reference>
<dbReference type="EMBL" id="WJXW01000005">
    <property type="protein sequence ID" value="KAF9736131.1"/>
    <property type="molecule type" value="Genomic_DNA"/>
</dbReference>
<feature type="compositionally biased region" description="Polar residues" evidence="1">
    <location>
        <begin position="378"/>
        <end position="391"/>
    </location>
</feature>
<proteinExistence type="predicted"/>
<protein>
    <submittedName>
        <fullName evidence="2">Mucin</fullName>
    </submittedName>
</protein>
<feature type="compositionally biased region" description="Basic and acidic residues" evidence="1">
    <location>
        <begin position="256"/>
        <end position="282"/>
    </location>
</feature>
<evidence type="ECO:0000313" key="2">
    <source>
        <dbReference type="EMBL" id="KAF9736131.1"/>
    </source>
</evidence>
<feature type="compositionally biased region" description="Basic residues" evidence="1">
    <location>
        <begin position="118"/>
        <end position="132"/>
    </location>
</feature>
<keyword evidence="3" id="KW-1185">Reference proteome</keyword>
<dbReference type="Proteomes" id="UP000756921">
    <property type="component" value="Unassembled WGS sequence"/>
</dbReference>
<dbReference type="AlphaFoldDB" id="A0A9P6GI84"/>
<feature type="region of interest" description="Disordered" evidence="1">
    <location>
        <begin position="356"/>
        <end position="396"/>
    </location>
</feature>
<evidence type="ECO:0000313" key="3">
    <source>
        <dbReference type="Proteomes" id="UP000756921"/>
    </source>
</evidence>
<evidence type="ECO:0000256" key="1">
    <source>
        <dbReference type="SAM" id="MobiDB-lite"/>
    </source>
</evidence>
<feature type="region of interest" description="Disordered" evidence="1">
    <location>
        <begin position="256"/>
        <end position="313"/>
    </location>
</feature>
<name>A0A9P6GI84_9PLEO</name>
<gene>
    <name evidence="2" type="ORF">PMIN01_06046</name>
</gene>
<feature type="compositionally biased region" description="Polar residues" evidence="1">
    <location>
        <begin position="136"/>
        <end position="146"/>
    </location>
</feature>
<comment type="caution">
    <text evidence="2">The sequence shown here is derived from an EMBL/GenBank/DDBJ whole genome shotgun (WGS) entry which is preliminary data.</text>
</comment>
<feature type="compositionally biased region" description="Polar residues" evidence="1">
    <location>
        <begin position="294"/>
        <end position="304"/>
    </location>
</feature>
<dbReference type="OrthoDB" id="5380370at2759"/>
<feature type="compositionally biased region" description="Basic residues" evidence="1">
    <location>
        <begin position="284"/>
        <end position="293"/>
    </location>
</feature>
<sequence length="610" mass="69155">MYPRAREHHHREVTPPARTIYLATHAGTMKKKKKKKKKKKAKVLPPCSYAEFESLPEPLRCGRMNVFISNPTTAQVPEDDERHDADDTARRRKYFSSLERLRIAEEHALHEQQGEHQHHQHQHPHHHQHQHHPFQVSPSRSRSTAIHRSILPLGSSRRRLARAERLKHDHYVAQADASFFLSLPPKVQRSAFSREEQTILVGRCELSPSSTGSPLPPARRTHLHHDEEWRLSDFHFGFNNDGSDDHALALALASDHNHDHDHDHDNDNDHDHDHDHDHDAAALHRGRSFRRRSNVSSADISPTRGSPYGPVQELDADTESSLLYLDTMSPVASRPSRASFGRTLSLTNIPLRSSISSAPLVPEPLSARGTAPWHQRAHSQSLSGRRSSHTPQAPVFDPEATHYRDAETRKKLQFLASPQKFDEAVEFGFPSTSGDDTMPPRYQLPPISTDARNFSRDMQSFLKDDRMSFLDDHDEEENKGLESDAESVADFESPITPSSVGLSFRYHRKHSSNFSSSIDSNGVALIHPATGRLNREMTLRMTLTRPDLRADEEQLYGWQGQKNTKDDPFALEDLPLSDDVNGTKGPFYVKPKPHGNLVSRLFKRSSKKGG</sequence>
<accession>A0A9P6GI84</accession>